<keyword evidence="7" id="KW-0479">Metal-binding</keyword>
<keyword evidence="10" id="KW-0443">Lipid metabolism</keyword>
<evidence type="ECO:0000256" key="8">
    <source>
        <dbReference type="ARBA" id="ARBA00022801"/>
    </source>
</evidence>
<evidence type="ECO:0000256" key="11">
    <source>
        <dbReference type="ARBA" id="ARBA00024535"/>
    </source>
</evidence>
<organism evidence="13 14">
    <name type="scientific">Vitis vinifera</name>
    <name type="common">Grape</name>
    <dbReference type="NCBI Taxonomy" id="29760"/>
    <lineage>
        <taxon>Eukaryota</taxon>
        <taxon>Viridiplantae</taxon>
        <taxon>Streptophyta</taxon>
        <taxon>Embryophyta</taxon>
        <taxon>Tracheophyta</taxon>
        <taxon>Spermatophyta</taxon>
        <taxon>Magnoliopsida</taxon>
        <taxon>eudicotyledons</taxon>
        <taxon>Gunneridae</taxon>
        <taxon>Pentapetalae</taxon>
        <taxon>rosids</taxon>
        <taxon>Vitales</taxon>
        <taxon>Vitaceae</taxon>
        <taxon>Viteae</taxon>
        <taxon>Vitis</taxon>
    </lineage>
</organism>
<dbReference type="InterPro" id="IPR011334">
    <property type="entry name" value="UDP-acyl_GlcNac_deAcase_C"/>
</dbReference>
<dbReference type="PANTHER" id="PTHR33694">
    <property type="entry name" value="UDP-3-O-ACYL-N-ACETYLGLUCOSAMINE DEACETYLASE 1, MITOCHONDRIAL-RELATED"/>
    <property type="match status" value="1"/>
</dbReference>
<comment type="function">
    <text evidence="12">Involved in the biosynthesis of lipid A, a phosphorylated glycolipid that in bacteria anchors the lipopolysaccharide to the outer membrane of the cell. Lipid A-like molecules in plants may serve as structural components of the outer membranes of mitochondria and/or chloroplasts, or may be involved in signal transduction or plant defense responses.</text>
</comment>
<keyword evidence="9" id="KW-0862">Zinc</keyword>
<dbReference type="InterPro" id="IPR004463">
    <property type="entry name" value="UDP-acyl_GlcNac_deAcase"/>
</dbReference>
<evidence type="ECO:0000256" key="3">
    <source>
        <dbReference type="ARBA" id="ARBA00006170"/>
    </source>
</evidence>
<evidence type="ECO:0000256" key="9">
    <source>
        <dbReference type="ARBA" id="ARBA00022833"/>
    </source>
</evidence>
<evidence type="ECO:0000256" key="12">
    <source>
        <dbReference type="ARBA" id="ARBA00024987"/>
    </source>
</evidence>
<protein>
    <recommendedName>
        <fullName evidence="4">UDP-3-O-acyl-N-acetylglucosamine deacetylase</fullName>
        <ecNumber evidence="4">3.5.1.108</ecNumber>
    </recommendedName>
</protein>
<keyword evidence="6" id="KW-0441">Lipid A biosynthesis</keyword>
<name>A0ABY9BCL2_VITVI</name>
<dbReference type="Gene3D" id="3.30.230.20">
    <property type="entry name" value="lpxc deacetylase, domain 1"/>
    <property type="match status" value="1"/>
</dbReference>
<dbReference type="Gene3D" id="3.30.1700.10">
    <property type="entry name" value="lpxc deacetylase, domain 2"/>
    <property type="match status" value="1"/>
</dbReference>
<dbReference type="SUPFAM" id="SSF54211">
    <property type="entry name" value="Ribosomal protein S5 domain 2-like"/>
    <property type="match status" value="2"/>
</dbReference>
<comment type="cofactor">
    <cofactor evidence="1">
        <name>Zn(2+)</name>
        <dbReference type="ChEBI" id="CHEBI:29105"/>
    </cofactor>
</comment>
<dbReference type="Pfam" id="PF03331">
    <property type="entry name" value="LpxC"/>
    <property type="match status" value="1"/>
</dbReference>
<evidence type="ECO:0000256" key="4">
    <source>
        <dbReference type="ARBA" id="ARBA00012745"/>
    </source>
</evidence>
<dbReference type="InterPro" id="IPR020568">
    <property type="entry name" value="Ribosomal_Su5_D2-typ_SF"/>
</dbReference>
<dbReference type="InterPro" id="IPR015870">
    <property type="entry name" value="UDP-acyl_N-AcGlcN_deAcase_N"/>
</dbReference>
<dbReference type="EMBL" id="CP126648">
    <property type="protein sequence ID" value="WJZ80568.1"/>
    <property type="molecule type" value="Genomic_DNA"/>
</dbReference>
<dbReference type="HAMAP" id="MF_00388">
    <property type="entry name" value="LpxC"/>
    <property type="match status" value="1"/>
</dbReference>
<keyword evidence="14" id="KW-1185">Reference proteome</keyword>
<evidence type="ECO:0000256" key="5">
    <source>
        <dbReference type="ARBA" id="ARBA00022516"/>
    </source>
</evidence>
<evidence type="ECO:0000256" key="10">
    <source>
        <dbReference type="ARBA" id="ARBA00023098"/>
    </source>
</evidence>
<comment type="pathway">
    <text evidence="2">Glycolipid biosynthesis; lipid IV(A) biosynthesis; lipid IV(A) from (3R)-3-hydroxytetradecanoyl-[acyl-carrier-protein] and UDP-N-acetyl-alpha-D-glucosamine: step 2/6.</text>
</comment>
<evidence type="ECO:0000313" key="13">
    <source>
        <dbReference type="EMBL" id="WJZ80568.1"/>
    </source>
</evidence>
<proteinExistence type="inferred from homology"/>
<sequence>MSVSSALNAFKSSALISWKSLGKLQQTIAGCIERSGITLHSGRVARVKIWPECAGVGRYFDFRSNFIHPSVDYVQESPLCTTLCKDGYKVRTVEHLLSALEAMGVDNCRIEVEGLNGEESSVEVPIFDGSAKEWVEAIEQVGLKVATDQGGNSCEKMIPFLIEPVHVHRNDSFIAAFPYPKVQIIYGIDFPQVPAIGCQWFSSASLDDSFYTSEIGPSRTFCVYEEVEKLRNLGLIKGGSTDSAIVCSASKGWLNPPLRFPDEPCRHKVLDLIGDLSLFARHGSQGFPVAQIVGYKGGHALHADFVRRLSGIS</sequence>
<reference evidence="13 14" key="1">
    <citation type="journal article" date="2023" name="Hortic Res">
        <title>The complete reference genome for grapevine (Vitis vinifera L.) genetics and breeding.</title>
        <authorList>
            <person name="Shi X."/>
            <person name="Cao S."/>
            <person name="Wang X."/>
            <person name="Huang S."/>
            <person name="Wang Y."/>
            <person name="Liu Z."/>
            <person name="Liu W."/>
            <person name="Leng X."/>
            <person name="Peng Y."/>
            <person name="Wang N."/>
            <person name="Wang Y."/>
            <person name="Ma Z."/>
            <person name="Xu X."/>
            <person name="Zhang F."/>
            <person name="Xue H."/>
            <person name="Zhong H."/>
            <person name="Wang Y."/>
            <person name="Zhang K."/>
            <person name="Velt A."/>
            <person name="Avia K."/>
            <person name="Holtgrawe D."/>
            <person name="Grimplet J."/>
            <person name="Matus J.T."/>
            <person name="Ware D."/>
            <person name="Wu X."/>
            <person name="Wang H."/>
            <person name="Liu C."/>
            <person name="Fang Y."/>
            <person name="Rustenholz C."/>
            <person name="Cheng Z."/>
            <person name="Xiao H."/>
            <person name="Zhou Y."/>
        </authorList>
    </citation>
    <scope>NUCLEOTIDE SEQUENCE [LARGE SCALE GENOMIC DNA]</scope>
    <source>
        <strain evidence="14">cv. Pinot noir / PN40024</strain>
        <tissue evidence="13">Leaf</tissue>
    </source>
</reference>
<comment type="similarity">
    <text evidence="3">Belongs to the LpxC family.</text>
</comment>
<evidence type="ECO:0000256" key="6">
    <source>
        <dbReference type="ARBA" id="ARBA00022556"/>
    </source>
</evidence>
<evidence type="ECO:0000313" key="14">
    <source>
        <dbReference type="Proteomes" id="UP001227230"/>
    </source>
</evidence>
<evidence type="ECO:0000256" key="2">
    <source>
        <dbReference type="ARBA" id="ARBA00005002"/>
    </source>
</evidence>
<dbReference type="EC" id="3.5.1.108" evidence="4"/>
<keyword evidence="5" id="KW-0444">Lipid biosynthesis</keyword>
<evidence type="ECO:0000256" key="7">
    <source>
        <dbReference type="ARBA" id="ARBA00022723"/>
    </source>
</evidence>
<gene>
    <name evidence="13" type="ORF">VitviT2T_000477</name>
</gene>
<comment type="catalytic activity">
    <reaction evidence="11">
        <text>a UDP-3-O-[(3R)-3-hydroxyacyl]-N-acetyl-alpha-D-glucosamine + H2O = a UDP-3-O-[(3R)-3-hydroxyacyl]-alpha-D-glucosamine + acetate</text>
        <dbReference type="Rhea" id="RHEA:67816"/>
        <dbReference type="ChEBI" id="CHEBI:15377"/>
        <dbReference type="ChEBI" id="CHEBI:30089"/>
        <dbReference type="ChEBI" id="CHEBI:137740"/>
        <dbReference type="ChEBI" id="CHEBI:173225"/>
        <dbReference type="EC" id="3.5.1.108"/>
    </reaction>
</comment>
<accession>A0ABY9BCL2</accession>
<dbReference type="PANTHER" id="PTHR33694:SF1">
    <property type="entry name" value="UDP-3-O-ACYL-N-ACETYLGLUCOSAMINE DEACETYLASE 1, MITOCHONDRIAL-RELATED"/>
    <property type="match status" value="1"/>
</dbReference>
<dbReference type="Proteomes" id="UP001227230">
    <property type="component" value="Chromosome 1"/>
</dbReference>
<evidence type="ECO:0000256" key="1">
    <source>
        <dbReference type="ARBA" id="ARBA00001947"/>
    </source>
</evidence>
<dbReference type="NCBIfam" id="TIGR00325">
    <property type="entry name" value="lpxC"/>
    <property type="match status" value="1"/>
</dbReference>
<keyword evidence="8" id="KW-0378">Hydrolase</keyword>